<keyword evidence="5" id="KW-1185">Reference proteome</keyword>
<dbReference type="GO" id="GO:0016747">
    <property type="term" value="F:acyltransferase activity, transferring groups other than amino-acyl groups"/>
    <property type="evidence" value="ECO:0007669"/>
    <property type="project" value="InterPro"/>
</dbReference>
<evidence type="ECO:0000256" key="1">
    <source>
        <dbReference type="ARBA" id="ARBA00022679"/>
    </source>
</evidence>
<evidence type="ECO:0000313" key="5">
    <source>
        <dbReference type="Proteomes" id="UP001152876"/>
    </source>
</evidence>
<sequence>MNRQPASAITVRRADYTDPLHQAALVMLLDAYASDPAGGGEPLSAFARAHLVPELAARPQAYSVLAFDGEAPVGLVNCIEGFSTFACRPLVNVHDVAVLASHRGHAIAEQMLALAEIIARERGAVKMTLEVLSGNAPAIKLYQRIGYAGYQLDPAMGTAQFFQKLLPPAPGSE</sequence>
<evidence type="ECO:0000256" key="2">
    <source>
        <dbReference type="ARBA" id="ARBA00023315"/>
    </source>
</evidence>
<comment type="caution">
    <text evidence="4">The sequence shown here is derived from an EMBL/GenBank/DDBJ whole genome shotgun (WGS) entry which is preliminary data.</text>
</comment>
<dbReference type="Proteomes" id="UP001152876">
    <property type="component" value="Unassembled WGS sequence"/>
</dbReference>
<protein>
    <submittedName>
        <fullName evidence="4">N-acetyltransferase GCN5</fullName>
    </submittedName>
</protein>
<dbReference type="Pfam" id="PF00583">
    <property type="entry name" value="Acetyltransf_1"/>
    <property type="match status" value="1"/>
</dbReference>
<organism evidence="4 5">
    <name type="scientific">Hydrogenophaga taeniospiralis CCUG 15921</name>
    <dbReference type="NCBI Taxonomy" id="1281780"/>
    <lineage>
        <taxon>Bacteria</taxon>
        <taxon>Pseudomonadati</taxon>
        <taxon>Pseudomonadota</taxon>
        <taxon>Betaproteobacteria</taxon>
        <taxon>Burkholderiales</taxon>
        <taxon>Comamonadaceae</taxon>
        <taxon>Hydrogenophaga</taxon>
    </lineage>
</organism>
<proteinExistence type="predicted"/>
<dbReference type="InterPro" id="IPR050832">
    <property type="entry name" value="Bact_Acetyltransf"/>
</dbReference>
<gene>
    <name evidence="4" type="ORF">H010_02090</name>
</gene>
<reference evidence="4" key="1">
    <citation type="submission" date="2013-01" db="EMBL/GenBank/DDBJ databases">
        <title>Genome draft of Hydrogenophaga taeniospiralis 2K1.</title>
        <authorList>
            <person name="Gomila M."/>
            <person name="Lalucat J."/>
        </authorList>
    </citation>
    <scope>NUCLEOTIDE SEQUENCE</scope>
    <source>
        <strain evidence="4">CCUG 15921</strain>
    </source>
</reference>
<name>A0A9X4P116_9BURK</name>
<evidence type="ECO:0000259" key="3">
    <source>
        <dbReference type="PROSITE" id="PS51186"/>
    </source>
</evidence>
<keyword evidence="1" id="KW-0808">Transferase</keyword>
<dbReference type="SUPFAM" id="SSF55729">
    <property type="entry name" value="Acyl-CoA N-acyltransferases (Nat)"/>
    <property type="match status" value="1"/>
</dbReference>
<evidence type="ECO:0000313" key="4">
    <source>
        <dbReference type="EMBL" id="MDG5974023.1"/>
    </source>
</evidence>
<feature type="domain" description="N-acetyltransferase" evidence="3">
    <location>
        <begin position="9"/>
        <end position="167"/>
    </location>
</feature>
<dbReference type="PANTHER" id="PTHR43877">
    <property type="entry name" value="AMINOALKYLPHOSPHONATE N-ACETYLTRANSFERASE-RELATED-RELATED"/>
    <property type="match status" value="1"/>
</dbReference>
<dbReference type="InterPro" id="IPR000182">
    <property type="entry name" value="GNAT_dom"/>
</dbReference>
<keyword evidence="2" id="KW-0012">Acyltransferase</keyword>
<dbReference type="EMBL" id="AOGK01000001">
    <property type="protein sequence ID" value="MDG5974023.1"/>
    <property type="molecule type" value="Genomic_DNA"/>
</dbReference>
<dbReference type="PANTHER" id="PTHR43877:SF2">
    <property type="entry name" value="AMINOALKYLPHOSPHONATE N-ACETYLTRANSFERASE-RELATED"/>
    <property type="match status" value="1"/>
</dbReference>
<dbReference type="PROSITE" id="PS51186">
    <property type="entry name" value="GNAT"/>
    <property type="match status" value="1"/>
</dbReference>
<dbReference type="AlphaFoldDB" id="A0A9X4P116"/>
<dbReference type="Gene3D" id="3.40.630.30">
    <property type="match status" value="1"/>
</dbReference>
<accession>A0A9X4P116</accession>
<dbReference type="InterPro" id="IPR016181">
    <property type="entry name" value="Acyl_CoA_acyltransferase"/>
</dbReference>
<dbReference type="CDD" id="cd04301">
    <property type="entry name" value="NAT_SF"/>
    <property type="match status" value="1"/>
</dbReference>